<protein>
    <recommendedName>
        <fullName evidence="4">PGG domain-containing protein</fullName>
    </recommendedName>
</protein>
<keyword evidence="1" id="KW-0472">Membrane</keyword>
<evidence type="ECO:0000256" key="1">
    <source>
        <dbReference type="SAM" id="Phobius"/>
    </source>
</evidence>
<dbReference type="EMBL" id="CAKMRJ010003334">
    <property type="protein sequence ID" value="CAH1430529.1"/>
    <property type="molecule type" value="Genomic_DNA"/>
</dbReference>
<accession>A0AAU9MWV5</accession>
<comment type="caution">
    <text evidence="2">The sequence shown here is derived from an EMBL/GenBank/DDBJ whole genome shotgun (WGS) entry which is preliminary data.</text>
</comment>
<dbReference type="SMART" id="SM00248">
    <property type="entry name" value="ANK"/>
    <property type="match status" value="2"/>
</dbReference>
<keyword evidence="3" id="KW-1185">Reference proteome</keyword>
<dbReference type="Pfam" id="PF12796">
    <property type="entry name" value="Ank_2"/>
    <property type="match status" value="1"/>
</dbReference>
<dbReference type="InterPro" id="IPR002110">
    <property type="entry name" value="Ankyrin_rpt"/>
</dbReference>
<dbReference type="PANTHER" id="PTHR24177">
    <property type="entry name" value="CASKIN"/>
    <property type="match status" value="1"/>
</dbReference>
<dbReference type="Gene3D" id="1.25.40.20">
    <property type="entry name" value="Ankyrin repeat-containing domain"/>
    <property type="match status" value="2"/>
</dbReference>
<proteinExistence type="predicted"/>
<keyword evidence="1" id="KW-0812">Transmembrane</keyword>
<dbReference type="SUPFAM" id="SSF48403">
    <property type="entry name" value="Ankyrin repeat"/>
    <property type="match status" value="1"/>
</dbReference>
<feature type="transmembrane region" description="Helical" evidence="1">
    <location>
        <begin position="424"/>
        <end position="445"/>
    </location>
</feature>
<keyword evidence="1" id="KW-1133">Transmembrane helix</keyword>
<reference evidence="2 3" key="1">
    <citation type="submission" date="2022-01" db="EMBL/GenBank/DDBJ databases">
        <authorList>
            <person name="Xiong W."/>
            <person name="Schranz E."/>
        </authorList>
    </citation>
    <scope>NUCLEOTIDE SEQUENCE [LARGE SCALE GENOMIC DNA]</scope>
</reference>
<dbReference type="Proteomes" id="UP001157418">
    <property type="component" value="Unassembled WGS sequence"/>
</dbReference>
<evidence type="ECO:0000313" key="2">
    <source>
        <dbReference type="EMBL" id="CAH1430529.1"/>
    </source>
</evidence>
<evidence type="ECO:0008006" key="4">
    <source>
        <dbReference type="Google" id="ProtNLM"/>
    </source>
</evidence>
<dbReference type="GO" id="GO:0016020">
    <property type="term" value="C:membrane"/>
    <property type="evidence" value="ECO:0007669"/>
    <property type="project" value="TreeGrafter"/>
</dbReference>
<evidence type="ECO:0000313" key="3">
    <source>
        <dbReference type="Proteomes" id="UP001157418"/>
    </source>
</evidence>
<dbReference type="InterPro" id="IPR036770">
    <property type="entry name" value="Ankyrin_rpt-contain_sf"/>
</dbReference>
<dbReference type="PANTHER" id="PTHR24177:SF443">
    <property type="entry name" value="PGG DOMAIN-CONTAINING PROTEIN"/>
    <property type="match status" value="1"/>
</dbReference>
<name>A0AAU9MWV5_9ASTR</name>
<gene>
    <name evidence="2" type="ORF">LVIROSA_LOCUS17298</name>
</gene>
<dbReference type="AlphaFoldDB" id="A0AAU9MWV5"/>
<organism evidence="2 3">
    <name type="scientific">Lactuca virosa</name>
    <dbReference type="NCBI Taxonomy" id="75947"/>
    <lineage>
        <taxon>Eukaryota</taxon>
        <taxon>Viridiplantae</taxon>
        <taxon>Streptophyta</taxon>
        <taxon>Embryophyta</taxon>
        <taxon>Tracheophyta</taxon>
        <taxon>Spermatophyta</taxon>
        <taxon>Magnoliopsida</taxon>
        <taxon>eudicotyledons</taxon>
        <taxon>Gunneridae</taxon>
        <taxon>Pentapetalae</taxon>
        <taxon>asterids</taxon>
        <taxon>campanulids</taxon>
        <taxon>Asterales</taxon>
        <taxon>Asteraceae</taxon>
        <taxon>Cichorioideae</taxon>
        <taxon>Cichorieae</taxon>
        <taxon>Lactucinae</taxon>
        <taxon>Lactuca</taxon>
    </lineage>
</organism>
<sequence>MNHPAPTLLEGNRGEYQAIAVPLYRACVLCDWSSAGRIFAHNPDAVRLAITASLETPLMVSASSVVNKDTEVFVNNLVRLMRDEDFRLVNRNGETALYIAASHGSKEIARSMLERCQALLTIPKVPGMYPITRSAECGNREMTRFLYLASLGMRSGAVWTSNIRNNILVSCVENDMFGMARTIMDANIDWLHPVVCGDIIRVLAGKTDALNQKEKNMILICISWILGVSNIMGPNESEEEAKKASSILTSVVGATDSFDRRDVDSLLLGPNNLPAYNCIFEAARIGNTEFLLHIIRTYPEVLTKRNEDGHTIFHVAVMHRQLDLYNVLFYEVESKRFGSNEVDNHGNTLLHLVGMTSKRAELESTTRSFLLLQKEYLWIQEVERMLSPRLRGARNTDGKTAQELFLENTKDLSSKALSWIKHGMVATALIVTISFAAVLTPPGWLSAG</sequence>